<accession>A0A6A6WSM1</accession>
<dbReference type="EMBL" id="MU002387">
    <property type="protein sequence ID" value="KAF2786918.1"/>
    <property type="molecule type" value="Genomic_DNA"/>
</dbReference>
<comment type="function">
    <text evidence="4">Required for the assembly of mitochondrial cytochrome c oxidase.</text>
</comment>
<evidence type="ECO:0000256" key="6">
    <source>
        <dbReference type="SAM" id="MobiDB-lite"/>
    </source>
</evidence>
<proteinExistence type="inferred from homology"/>
<keyword evidence="3" id="KW-1015">Disulfide bond</keyword>
<dbReference type="OrthoDB" id="268594at2759"/>
<sequence>MSTFGGPGGLQTYQKPTPPERGSFPLDHDGECKSIMASYLKCLRSHRGTNDPECRHLSKSYLSCRMDRNLMAPDSFKNLGFGDGHDSDAALQAPNAATATQSQQQPQSQQHDKPRTS</sequence>
<evidence type="ECO:0000256" key="4">
    <source>
        <dbReference type="ARBA" id="ARBA00037279"/>
    </source>
</evidence>
<name>A0A6A6WSM1_9PLEO</name>
<keyword evidence="8" id="KW-1185">Reference proteome</keyword>
<evidence type="ECO:0000313" key="8">
    <source>
        <dbReference type="Proteomes" id="UP000799757"/>
    </source>
</evidence>
<reference evidence="7" key="1">
    <citation type="journal article" date="2020" name="Stud. Mycol.">
        <title>101 Dothideomycetes genomes: a test case for predicting lifestyles and emergence of pathogens.</title>
        <authorList>
            <person name="Haridas S."/>
            <person name="Albert R."/>
            <person name="Binder M."/>
            <person name="Bloem J."/>
            <person name="Labutti K."/>
            <person name="Salamov A."/>
            <person name="Andreopoulos B."/>
            <person name="Baker S."/>
            <person name="Barry K."/>
            <person name="Bills G."/>
            <person name="Bluhm B."/>
            <person name="Cannon C."/>
            <person name="Castanera R."/>
            <person name="Culley D."/>
            <person name="Daum C."/>
            <person name="Ezra D."/>
            <person name="Gonzalez J."/>
            <person name="Henrissat B."/>
            <person name="Kuo A."/>
            <person name="Liang C."/>
            <person name="Lipzen A."/>
            <person name="Lutzoni F."/>
            <person name="Magnuson J."/>
            <person name="Mondo S."/>
            <person name="Nolan M."/>
            <person name="Ohm R."/>
            <person name="Pangilinan J."/>
            <person name="Park H.-J."/>
            <person name="Ramirez L."/>
            <person name="Alfaro M."/>
            <person name="Sun H."/>
            <person name="Tritt A."/>
            <person name="Yoshinaga Y."/>
            <person name="Zwiers L.-H."/>
            <person name="Turgeon B."/>
            <person name="Goodwin S."/>
            <person name="Spatafora J."/>
            <person name="Crous P."/>
            <person name="Grigoriev I."/>
        </authorList>
    </citation>
    <scope>NUCLEOTIDE SEQUENCE</scope>
    <source>
        <strain evidence="7">CBS 109.77</strain>
    </source>
</reference>
<feature type="compositionally biased region" description="Low complexity" evidence="6">
    <location>
        <begin position="89"/>
        <end position="109"/>
    </location>
</feature>
<dbReference type="PANTHER" id="PTHR21107">
    <property type="entry name" value="CYTOCHROME C OXIDASE ASSEMBLY PROTEIN COX19"/>
    <property type="match status" value="1"/>
</dbReference>
<gene>
    <name evidence="7" type="ORF">K505DRAFT_330010</name>
</gene>
<dbReference type="AlphaFoldDB" id="A0A6A6WSM1"/>
<dbReference type="Proteomes" id="UP000799757">
    <property type="component" value="Unassembled WGS sequence"/>
</dbReference>
<dbReference type="PANTHER" id="PTHR21107:SF2">
    <property type="entry name" value="CYTOCHROME C OXIDASE ASSEMBLY PROTEIN COX19"/>
    <property type="match status" value="1"/>
</dbReference>
<dbReference type="PROSITE" id="PS51808">
    <property type="entry name" value="CHCH"/>
    <property type="match status" value="1"/>
</dbReference>
<evidence type="ECO:0000313" key="7">
    <source>
        <dbReference type="EMBL" id="KAF2786918.1"/>
    </source>
</evidence>
<evidence type="ECO:0000256" key="3">
    <source>
        <dbReference type="ARBA" id="ARBA00023157"/>
    </source>
</evidence>
<evidence type="ECO:0000256" key="1">
    <source>
        <dbReference type="ARBA" id="ARBA00004496"/>
    </source>
</evidence>
<dbReference type="InterPro" id="IPR051383">
    <property type="entry name" value="COX19"/>
</dbReference>
<dbReference type="GO" id="GO:0005758">
    <property type="term" value="C:mitochondrial intermembrane space"/>
    <property type="evidence" value="ECO:0007669"/>
    <property type="project" value="TreeGrafter"/>
</dbReference>
<protein>
    <recommendedName>
        <fullName evidence="9">CHCH domain-containing protein</fullName>
    </recommendedName>
</protein>
<evidence type="ECO:0008006" key="9">
    <source>
        <dbReference type="Google" id="ProtNLM"/>
    </source>
</evidence>
<feature type="region of interest" description="Disordered" evidence="6">
    <location>
        <begin position="1"/>
        <end position="28"/>
    </location>
</feature>
<keyword evidence="2" id="KW-0963">Cytoplasm</keyword>
<feature type="region of interest" description="Disordered" evidence="6">
    <location>
        <begin position="74"/>
        <end position="117"/>
    </location>
</feature>
<evidence type="ECO:0000256" key="2">
    <source>
        <dbReference type="ARBA" id="ARBA00022490"/>
    </source>
</evidence>
<evidence type="ECO:0000256" key="5">
    <source>
        <dbReference type="ARBA" id="ARBA00038223"/>
    </source>
</evidence>
<organism evidence="7 8">
    <name type="scientific">Melanomma pulvis-pyrius CBS 109.77</name>
    <dbReference type="NCBI Taxonomy" id="1314802"/>
    <lineage>
        <taxon>Eukaryota</taxon>
        <taxon>Fungi</taxon>
        <taxon>Dikarya</taxon>
        <taxon>Ascomycota</taxon>
        <taxon>Pezizomycotina</taxon>
        <taxon>Dothideomycetes</taxon>
        <taxon>Pleosporomycetidae</taxon>
        <taxon>Pleosporales</taxon>
        <taxon>Melanommataceae</taxon>
        <taxon>Melanomma</taxon>
    </lineage>
</organism>
<comment type="similarity">
    <text evidence="5">Belongs to the COX19 family.</text>
</comment>
<dbReference type="GO" id="GO:0033617">
    <property type="term" value="P:mitochondrial respiratory chain complex IV assembly"/>
    <property type="evidence" value="ECO:0007669"/>
    <property type="project" value="TreeGrafter"/>
</dbReference>
<comment type="subcellular location">
    <subcellularLocation>
        <location evidence="1">Cytoplasm</location>
    </subcellularLocation>
</comment>